<evidence type="ECO:0000313" key="3">
    <source>
        <dbReference type="Proteomes" id="UP000199202"/>
    </source>
</evidence>
<sequence>MTDRLFAELRPGELDDLAEDGYRRRRSADLARAFATPRAPRRSRRPYLLMAGTAVGTAVTALAAVAVVVITGEPAQAPARPPAAALPVDARSFLLAAASTALREPAATGRYWYVRERRYMRVQFAPGVYAPRVKALVDAQKRTEEQLKGDPERLAAAQEEFRRKVAELNRAELPYRAFAANTRETWRPMRAGEVARTVRNQDVEVTFGSPQDEAAWRADGAPELADRERETQDDAVERAPWMDNPSLNLRNVADLPTGVEELRRRLDDLWRQSPKVSGADRAGYLWQTGIDLMTAPLKPGTRAALFRVLADQPVMKLEGRVSDPLGRTGVALSAPTQHKFRVRLVVDESTAELLQYELGSDDEVGLRVTLEDMGWTDSLGDRPAG</sequence>
<dbReference type="EMBL" id="FNDJ01000016">
    <property type="protein sequence ID" value="SDK47314.1"/>
    <property type="molecule type" value="Genomic_DNA"/>
</dbReference>
<keyword evidence="1" id="KW-0812">Transmembrane</keyword>
<proteinExistence type="predicted"/>
<dbReference type="OrthoDB" id="3538210at2"/>
<dbReference type="Proteomes" id="UP000199202">
    <property type="component" value="Unassembled WGS sequence"/>
</dbReference>
<dbReference type="RefSeq" id="WP_090940068.1">
    <property type="nucleotide sequence ID" value="NZ_FNDJ01000016.1"/>
</dbReference>
<keyword evidence="1" id="KW-0472">Membrane</keyword>
<dbReference type="STRING" id="633440.SAMN05421869_11689"/>
<dbReference type="AlphaFoldDB" id="A0A1G9C792"/>
<protein>
    <submittedName>
        <fullName evidence="2">Uncharacterized protein</fullName>
    </submittedName>
</protein>
<gene>
    <name evidence="2" type="ORF">SAMN05421869_11689</name>
</gene>
<evidence type="ECO:0000313" key="2">
    <source>
        <dbReference type="EMBL" id="SDK47314.1"/>
    </source>
</evidence>
<keyword evidence="1" id="KW-1133">Transmembrane helix</keyword>
<feature type="transmembrane region" description="Helical" evidence="1">
    <location>
        <begin position="47"/>
        <end position="70"/>
    </location>
</feature>
<organism evidence="2 3">
    <name type="scientific">Nonomuraea jiangxiensis</name>
    <dbReference type="NCBI Taxonomy" id="633440"/>
    <lineage>
        <taxon>Bacteria</taxon>
        <taxon>Bacillati</taxon>
        <taxon>Actinomycetota</taxon>
        <taxon>Actinomycetes</taxon>
        <taxon>Streptosporangiales</taxon>
        <taxon>Streptosporangiaceae</taxon>
        <taxon>Nonomuraea</taxon>
    </lineage>
</organism>
<evidence type="ECO:0000256" key="1">
    <source>
        <dbReference type="SAM" id="Phobius"/>
    </source>
</evidence>
<reference evidence="2 3" key="1">
    <citation type="submission" date="2016-10" db="EMBL/GenBank/DDBJ databases">
        <authorList>
            <person name="de Groot N.N."/>
        </authorList>
    </citation>
    <scope>NUCLEOTIDE SEQUENCE [LARGE SCALE GENOMIC DNA]</scope>
    <source>
        <strain evidence="2 3">CGMCC 4.6533</strain>
    </source>
</reference>
<accession>A0A1G9C792</accession>
<name>A0A1G9C792_9ACTN</name>
<keyword evidence="3" id="KW-1185">Reference proteome</keyword>